<gene>
    <name evidence="2" type="ORF">CLSA_c03000</name>
</gene>
<dbReference type="Gene3D" id="3.40.50.150">
    <property type="entry name" value="Vaccinia Virus protein VP39"/>
    <property type="match status" value="1"/>
</dbReference>
<evidence type="ECO:0000259" key="1">
    <source>
        <dbReference type="Pfam" id="PF13649"/>
    </source>
</evidence>
<dbReference type="KEGG" id="csb:CLSA_c03000"/>
<dbReference type="HOGENOM" id="CLU_1044709_0_0_9"/>
<dbReference type="EMBL" id="CP006721">
    <property type="protein sequence ID" value="AGX41352.1"/>
    <property type="molecule type" value="Genomic_DNA"/>
</dbReference>
<dbReference type="GO" id="GO:0016740">
    <property type="term" value="F:transferase activity"/>
    <property type="evidence" value="ECO:0007669"/>
    <property type="project" value="UniProtKB-KW"/>
</dbReference>
<accession>U5MPH8</accession>
<dbReference type="GeneID" id="55472868"/>
<protein>
    <submittedName>
        <fullName evidence="2">Dimethyladenosine transferase</fullName>
    </submittedName>
</protein>
<evidence type="ECO:0000313" key="2">
    <source>
        <dbReference type="EMBL" id="AGX41352.1"/>
    </source>
</evidence>
<organism evidence="2 3">
    <name type="scientific">Clostridium saccharobutylicum DSM 13864</name>
    <dbReference type="NCBI Taxonomy" id="1345695"/>
    <lineage>
        <taxon>Bacteria</taxon>
        <taxon>Bacillati</taxon>
        <taxon>Bacillota</taxon>
        <taxon>Clostridia</taxon>
        <taxon>Eubacteriales</taxon>
        <taxon>Clostridiaceae</taxon>
        <taxon>Clostridium</taxon>
    </lineage>
</organism>
<keyword evidence="2" id="KW-0808">Transferase</keyword>
<dbReference type="CDD" id="cd02440">
    <property type="entry name" value="AdoMet_MTases"/>
    <property type="match status" value="1"/>
</dbReference>
<dbReference type="InterPro" id="IPR041698">
    <property type="entry name" value="Methyltransf_25"/>
</dbReference>
<name>U5MPH8_CLOSA</name>
<reference evidence="2 3" key="1">
    <citation type="journal article" date="2013" name="Genome Announc.">
        <title>Complete Genome Sequence of the Solvent Producer Clostridium saccharobutylicum NCP262 (DSM 13864).</title>
        <authorList>
            <person name="Poehlein A."/>
            <person name="Hartwich K."/>
            <person name="Krabben P."/>
            <person name="Ehrenreich A."/>
            <person name="Liebl W."/>
            <person name="Durre P."/>
            <person name="Gottschalk G."/>
            <person name="Daniel R."/>
        </authorList>
    </citation>
    <scope>NUCLEOTIDE SEQUENCE [LARGE SCALE GENOMIC DNA]</scope>
    <source>
        <strain evidence="2">DSM 13864</strain>
    </source>
</reference>
<evidence type="ECO:0000313" key="3">
    <source>
        <dbReference type="Proteomes" id="UP000017118"/>
    </source>
</evidence>
<dbReference type="RefSeq" id="WP_022743641.1">
    <property type="nucleotide sequence ID" value="NC_022571.1"/>
</dbReference>
<dbReference type="SUPFAM" id="SSF53335">
    <property type="entry name" value="S-adenosyl-L-methionine-dependent methyltransferases"/>
    <property type="match status" value="1"/>
</dbReference>
<dbReference type="eggNOG" id="COG2227">
    <property type="taxonomic scope" value="Bacteria"/>
</dbReference>
<feature type="domain" description="Methyltransferase" evidence="1">
    <location>
        <begin position="57"/>
        <end position="156"/>
    </location>
</feature>
<dbReference type="AlphaFoldDB" id="U5MPH8"/>
<dbReference type="Proteomes" id="UP000017118">
    <property type="component" value="Chromosome"/>
</dbReference>
<sequence length="266" mass="30458">MNRYYGIFKKIKDSCPELINEYPLYYKEAADLYDQLSVDNNDVSFVMQQALMFGGPILELCSGSGRLTLPLLKLGLKITAVDLSDDMLSNLEAQLTKSKKYARLKKNLTIVSEDMTKLELNEKFNLIIIGATSIRLVEDDFAEFFNKMYELLNEGGCLFFDFENIPINKNENDAPEPMAVVDLPDKEKKLSLVCVQRIVNHQEERAFVNFLRVIPGSEEKVLLSYTEYRIFGIEDIKSAVERSNFGSCEMNNIPNSNTYFCKMVKK</sequence>
<dbReference type="Gene3D" id="2.20.25.110">
    <property type="entry name" value="S-adenosyl-L-methionine-dependent methyltransferases"/>
    <property type="match status" value="1"/>
</dbReference>
<proteinExistence type="predicted"/>
<keyword evidence="3" id="KW-1185">Reference proteome</keyword>
<dbReference type="OrthoDB" id="9804312at2"/>
<dbReference type="Pfam" id="PF13649">
    <property type="entry name" value="Methyltransf_25"/>
    <property type="match status" value="1"/>
</dbReference>
<dbReference type="InterPro" id="IPR029063">
    <property type="entry name" value="SAM-dependent_MTases_sf"/>
</dbReference>
<dbReference type="PATRIC" id="fig|1345695.10.peg.4438"/>